<evidence type="ECO:0000313" key="1">
    <source>
        <dbReference type="EMBL" id="AEX53705.1"/>
    </source>
</evidence>
<dbReference type="KEGG" id="raq:Rahaq2_3927"/>
<reference evidence="1 2" key="1">
    <citation type="journal article" date="2012" name="J. Bacteriol.">
        <title>Complete Genome Sequence of Rahnella aquatilis CIP 78.65.</title>
        <authorList>
            <person name="Martinez R.J."/>
            <person name="Bruce D."/>
            <person name="Detter C."/>
            <person name="Goodwin L.A."/>
            <person name="Han J."/>
            <person name="Han C.S."/>
            <person name="Held B."/>
            <person name="Land M.L."/>
            <person name="Mikhailova N."/>
            <person name="Nolan M."/>
            <person name="Pennacchio L."/>
            <person name="Pitluck S."/>
            <person name="Tapia R."/>
            <person name="Woyke T."/>
            <person name="Sobecky P.A."/>
        </authorList>
    </citation>
    <scope>NUCLEOTIDE SEQUENCE [LARGE SCALE GENOMIC DNA]</scope>
    <source>
        <strain evidence="2">ATCC 33071 / DSM 4594 / JCM 1683 / NBRC 105701 / NCIMB 13365 / CIP 78.65</strain>
    </source>
</reference>
<dbReference type="Proteomes" id="UP000009010">
    <property type="component" value="Chromosome"/>
</dbReference>
<evidence type="ECO:0000313" key="2">
    <source>
        <dbReference type="Proteomes" id="UP000009010"/>
    </source>
</evidence>
<protein>
    <submittedName>
        <fullName evidence="1">Uncharacterized protein</fullName>
    </submittedName>
</protein>
<dbReference type="AlphaFoldDB" id="H2IRZ9"/>
<sequence length="70" mass="8080">MAPVKGAIFLSDVFPDLIFCDQCADILRKFWRKPSDLSALEAIFDDLPTNLDILDYIKCVFRTEWLKALL</sequence>
<organism evidence="1 2">
    <name type="scientific">Rahnella aquatilis (strain ATCC 33071 / DSM 4594 / JCM 1683 / NBRC 105701 / NCIMB 13365 / CIP 78.65)</name>
    <dbReference type="NCBI Taxonomy" id="745277"/>
    <lineage>
        <taxon>Bacteria</taxon>
        <taxon>Pseudomonadati</taxon>
        <taxon>Pseudomonadota</taxon>
        <taxon>Gammaproteobacteria</taxon>
        <taxon>Enterobacterales</taxon>
        <taxon>Yersiniaceae</taxon>
        <taxon>Rahnella</taxon>
    </lineage>
</organism>
<gene>
    <name evidence="1" type="ordered locus">Rahaq2_3927</name>
</gene>
<dbReference type="HOGENOM" id="CLU_2754977_0_0_6"/>
<reference evidence="2" key="2">
    <citation type="submission" date="2012-01" db="EMBL/GenBank/DDBJ databases">
        <title>Complete sequence of chromosome of Rahnella aquatilis CIP 78.65.</title>
        <authorList>
            <person name="Lucas S."/>
            <person name="Han J."/>
            <person name="Lapidus A."/>
            <person name="Cheng J.-F."/>
            <person name="Goodwin L."/>
            <person name="Pitluck S."/>
            <person name="Peters L."/>
            <person name="Ovchinnikova G."/>
            <person name="Held B."/>
            <person name="Detter J.C."/>
            <person name="Han C."/>
            <person name="Tapia R."/>
            <person name="Land M."/>
            <person name="Hauser L."/>
            <person name="Kyrpides N."/>
            <person name="Ivanova N."/>
            <person name="Pagani I."/>
            <person name="Sobecky P."/>
            <person name="Martinez R."/>
            <person name="Woyke T."/>
        </authorList>
    </citation>
    <scope>NUCLEOTIDE SEQUENCE [LARGE SCALE GENOMIC DNA]</scope>
    <source>
        <strain evidence="2">ATCC 33071 / DSM 4594 / JCM 1683 / NBRC 105701 / NCIMB 13365 / CIP 78.65</strain>
    </source>
</reference>
<dbReference type="EMBL" id="CP003244">
    <property type="protein sequence ID" value="AEX53705.1"/>
    <property type="molecule type" value="Genomic_DNA"/>
</dbReference>
<proteinExistence type="predicted"/>
<keyword evidence="2" id="KW-1185">Reference proteome</keyword>
<name>H2IRZ9_RAHAC</name>
<dbReference type="STRING" id="745277.Rahaq2_3927"/>
<accession>H2IRZ9</accession>